<reference evidence="2" key="1">
    <citation type="submission" date="2023-10" db="EMBL/GenBank/DDBJ databases">
        <authorList>
            <person name="Chen Y."/>
            <person name="Shah S."/>
            <person name="Dougan E. K."/>
            <person name="Thang M."/>
            <person name="Chan C."/>
        </authorList>
    </citation>
    <scope>NUCLEOTIDE SEQUENCE [LARGE SCALE GENOMIC DNA]</scope>
</reference>
<evidence type="ECO:0000256" key="1">
    <source>
        <dbReference type="SAM" id="MobiDB-lite"/>
    </source>
</evidence>
<comment type="caution">
    <text evidence="2">The sequence shown here is derived from an EMBL/GenBank/DDBJ whole genome shotgun (WGS) entry which is preliminary data.</text>
</comment>
<gene>
    <name evidence="2" type="ORF">PCOR1329_LOCUS7489</name>
</gene>
<protein>
    <submittedName>
        <fullName evidence="2">Uncharacterized protein</fullName>
    </submittedName>
</protein>
<organism evidence="2 3">
    <name type="scientific">Prorocentrum cordatum</name>
    <dbReference type="NCBI Taxonomy" id="2364126"/>
    <lineage>
        <taxon>Eukaryota</taxon>
        <taxon>Sar</taxon>
        <taxon>Alveolata</taxon>
        <taxon>Dinophyceae</taxon>
        <taxon>Prorocentrales</taxon>
        <taxon>Prorocentraceae</taxon>
        <taxon>Prorocentrum</taxon>
    </lineage>
</organism>
<dbReference type="EMBL" id="CAUYUJ010002029">
    <property type="protein sequence ID" value="CAK0798843.1"/>
    <property type="molecule type" value="Genomic_DNA"/>
</dbReference>
<proteinExistence type="predicted"/>
<feature type="region of interest" description="Disordered" evidence="1">
    <location>
        <begin position="107"/>
        <end position="146"/>
    </location>
</feature>
<keyword evidence="3" id="KW-1185">Reference proteome</keyword>
<name>A0ABN9Q6X8_9DINO</name>
<sequence>MGTRTNAHRNDGKRAALREEILQHQSGAHCIRRDDGRAGRHRWHLVLGPASLNMNTKMSSRRIKTHPITRKKNSLTKPVGANTVPRLQTSVQSKSLAHIFSIRMKSSRHSDETVATRRNMQKTQSASTPSTRFASRRRTLVGHLSR</sequence>
<feature type="compositionally biased region" description="Polar residues" evidence="1">
    <location>
        <begin position="116"/>
        <end position="133"/>
    </location>
</feature>
<feature type="compositionally biased region" description="Basic residues" evidence="1">
    <location>
        <begin position="134"/>
        <end position="146"/>
    </location>
</feature>
<accession>A0ABN9Q6X8</accession>
<dbReference type="Proteomes" id="UP001189429">
    <property type="component" value="Unassembled WGS sequence"/>
</dbReference>
<evidence type="ECO:0000313" key="2">
    <source>
        <dbReference type="EMBL" id="CAK0798843.1"/>
    </source>
</evidence>
<evidence type="ECO:0000313" key="3">
    <source>
        <dbReference type="Proteomes" id="UP001189429"/>
    </source>
</evidence>